<evidence type="ECO:0000313" key="11">
    <source>
        <dbReference type="Proteomes" id="UP000251314"/>
    </source>
</evidence>
<dbReference type="VEuPathDB" id="FungiDB:PC110_g10463"/>
<dbReference type="EMBL" id="RCMV01000854">
    <property type="protein sequence ID" value="KAG3212299.1"/>
    <property type="molecule type" value="Genomic_DNA"/>
</dbReference>
<reference evidence="3" key="2">
    <citation type="submission" date="2018-10" db="EMBL/GenBank/DDBJ databases">
        <title>Effector identification in a new, highly contiguous assembly of the strawberry crown rot pathogen Phytophthora cactorum.</title>
        <authorList>
            <person name="Armitage A.D."/>
            <person name="Nellist C.F."/>
            <person name="Bates H."/>
            <person name="Vickerstaff R.J."/>
            <person name="Harrison R.J."/>
        </authorList>
    </citation>
    <scope>NUCLEOTIDE SEQUENCE</scope>
    <source>
        <strain evidence="3">15-7</strain>
        <strain evidence="4">4032</strain>
        <strain evidence="5">4040</strain>
        <strain evidence="6">P415</strain>
        <strain evidence="7">P421</strain>
    </source>
</reference>
<dbReference type="EMBL" id="MJFZ01001019">
    <property type="protein sequence ID" value="RAW23640.1"/>
    <property type="molecule type" value="Genomic_DNA"/>
</dbReference>
<feature type="region of interest" description="Disordered" evidence="1">
    <location>
        <begin position="55"/>
        <end position="139"/>
    </location>
</feature>
<evidence type="ECO:0008006" key="12">
    <source>
        <dbReference type="Google" id="ProtNLM"/>
    </source>
</evidence>
<proteinExistence type="predicted"/>
<name>A0A329S8N2_9STRA</name>
<accession>A0A329S8N2</accession>
<feature type="compositionally biased region" description="Polar residues" evidence="1">
    <location>
        <begin position="128"/>
        <end position="139"/>
    </location>
</feature>
<dbReference type="AlphaFoldDB" id="A0A329S8N2"/>
<protein>
    <recommendedName>
        <fullName evidence="12">RxLR effector protein</fullName>
    </recommendedName>
</protein>
<dbReference type="Proteomes" id="UP000760860">
    <property type="component" value="Unassembled WGS sequence"/>
</dbReference>
<feature type="compositionally biased region" description="Basic and acidic residues" evidence="1">
    <location>
        <begin position="88"/>
        <end position="122"/>
    </location>
</feature>
<sequence length="139" mass="14875">MVKLSTIIAAATANVLILTRAAYAISSDYNVQNRASKAVRHQRFLRAEVAINTDNVTSLGNADEEDALSGKGTLAGDTPPSAAAGHDSCNHDGHDNPKDIKPENNKNPDKLHSFTNKDDIHYHHGASSPVTTMLETTQS</sequence>
<keyword evidence="11" id="KW-1185">Reference proteome</keyword>
<dbReference type="EMBL" id="RCMI01000848">
    <property type="protein sequence ID" value="KAG2896089.1"/>
    <property type="molecule type" value="Genomic_DNA"/>
</dbReference>
<dbReference type="OrthoDB" id="131271at2759"/>
<feature type="chain" id="PRO_5039985768" description="RxLR effector protein" evidence="2">
    <location>
        <begin position="25"/>
        <end position="139"/>
    </location>
</feature>
<evidence type="ECO:0000256" key="2">
    <source>
        <dbReference type="SAM" id="SignalP"/>
    </source>
</evidence>
<dbReference type="Proteomes" id="UP000774804">
    <property type="component" value="Unassembled WGS sequence"/>
</dbReference>
<reference evidence="10 11" key="1">
    <citation type="submission" date="2018-01" db="EMBL/GenBank/DDBJ databases">
        <title>Draft genome of the strawberry crown rot pathogen Phytophthora cactorum.</title>
        <authorList>
            <person name="Armitage A.D."/>
            <person name="Lysoe E."/>
            <person name="Nellist C.F."/>
            <person name="Harrison R.J."/>
            <person name="Brurberg M.B."/>
        </authorList>
    </citation>
    <scope>NUCLEOTIDE SEQUENCE [LARGE SCALE GENOMIC DNA]</scope>
    <source>
        <strain evidence="10 11">10300</strain>
    </source>
</reference>
<evidence type="ECO:0000313" key="7">
    <source>
        <dbReference type="EMBL" id="KAG3212299.1"/>
    </source>
</evidence>
<organism evidence="10 11">
    <name type="scientific">Phytophthora cactorum</name>
    <dbReference type="NCBI Taxonomy" id="29920"/>
    <lineage>
        <taxon>Eukaryota</taxon>
        <taxon>Sar</taxon>
        <taxon>Stramenopiles</taxon>
        <taxon>Oomycota</taxon>
        <taxon>Peronosporomycetes</taxon>
        <taxon>Peronosporales</taxon>
        <taxon>Peronosporaceae</taxon>
        <taxon>Phytophthora</taxon>
    </lineage>
</organism>
<evidence type="ECO:0000313" key="10">
    <source>
        <dbReference type="EMBL" id="RAW33187.1"/>
    </source>
</evidence>
<dbReference type="Proteomes" id="UP000251314">
    <property type="component" value="Unassembled WGS sequence"/>
</dbReference>
<dbReference type="Proteomes" id="UP000688947">
    <property type="component" value="Unassembled WGS sequence"/>
</dbReference>
<dbReference type="Proteomes" id="UP000697107">
    <property type="component" value="Unassembled WGS sequence"/>
</dbReference>
<dbReference type="EMBL" id="RCMG01000043">
    <property type="protein sequence ID" value="KAG2866220.1"/>
    <property type="molecule type" value="Genomic_DNA"/>
</dbReference>
<evidence type="ECO:0000313" key="9">
    <source>
        <dbReference type="EMBL" id="RAW23640.1"/>
    </source>
</evidence>
<dbReference type="Proteomes" id="UP000736787">
    <property type="component" value="Unassembled WGS sequence"/>
</dbReference>
<evidence type="ECO:0000313" key="8">
    <source>
        <dbReference type="EMBL" id="KAG6950926.1"/>
    </source>
</evidence>
<evidence type="ECO:0000313" key="6">
    <source>
        <dbReference type="EMBL" id="KAG2968757.1"/>
    </source>
</evidence>
<evidence type="ECO:0000313" key="5">
    <source>
        <dbReference type="EMBL" id="KAG2910617.1"/>
    </source>
</evidence>
<comment type="caution">
    <text evidence="10">The sequence shown here is derived from an EMBL/GenBank/DDBJ whole genome shotgun (WGS) entry which is preliminary data.</text>
</comment>
<reference evidence="8" key="3">
    <citation type="submission" date="2021-01" db="EMBL/GenBank/DDBJ databases">
        <title>Phytophthora aleatoria, a newly-described species from Pinus radiata is distinct from Phytophthora cactorum isolates based on comparative genomics.</title>
        <authorList>
            <person name="Mcdougal R."/>
            <person name="Panda P."/>
            <person name="Williams N."/>
            <person name="Studholme D.J."/>
        </authorList>
    </citation>
    <scope>NUCLEOTIDE SEQUENCE</scope>
    <source>
        <strain evidence="8">NZFS 3830</strain>
    </source>
</reference>
<dbReference type="EMBL" id="MJFZ01000246">
    <property type="protein sequence ID" value="RAW33187.1"/>
    <property type="molecule type" value="Genomic_DNA"/>
</dbReference>
<feature type="signal peptide" evidence="2">
    <location>
        <begin position="1"/>
        <end position="24"/>
    </location>
</feature>
<gene>
    <name evidence="8" type="ORF">JG687_00013939</name>
    <name evidence="10" type="ORF">PC110_g10463</name>
    <name evidence="9" type="ORF">PC110_g19927</name>
    <name evidence="3" type="ORF">PC113_g2982</name>
    <name evidence="4" type="ORF">PC115_g17602</name>
    <name evidence="5" type="ORF">PC117_g19360</name>
    <name evidence="6" type="ORF">PC118_g17824</name>
    <name evidence="7" type="ORF">PC129_g16744</name>
</gene>
<dbReference type="EMBL" id="RCML01000837">
    <property type="protein sequence ID" value="KAG2968757.1"/>
    <property type="molecule type" value="Genomic_DNA"/>
</dbReference>
<evidence type="ECO:0000313" key="4">
    <source>
        <dbReference type="EMBL" id="KAG2896089.1"/>
    </source>
</evidence>
<dbReference type="EMBL" id="JAENGZ010001073">
    <property type="protein sequence ID" value="KAG6950926.1"/>
    <property type="molecule type" value="Genomic_DNA"/>
</dbReference>
<keyword evidence="2" id="KW-0732">Signal</keyword>
<evidence type="ECO:0000313" key="3">
    <source>
        <dbReference type="EMBL" id="KAG2866220.1"/>
    </source>
</evidence>
<evidence type="ECO:0000256" key="1">
    <source>
        <dbReference type="SAM" id="MobiDB-lite"/>
    </source>
</evidence>
<dbReference type="EMBL" id="RCMK01000837">
    <property type="protein sequence ID" value="KAG2910617.1"/>
    <property type="molecule type" value="Genomic_DNA"/>
</dbReference>
<dbReference type="Proteomes" id="UP000735874">
    <property type="component" value="Unassembled WGS sequence"/>
</dbReference>
<dbReference type="VEuPathDB" id="FungiDB:PC110_g19927"/>